<feature type="transmembrane region" description="Helical" evidence="1">
    <location>
        <begin position="45"/>
        <end position="65"/>
    </location>
</feature>
<name>A0A845ALP1_9SPHN</name>
<dbReference type="EMBL" id="WTYE01000001">
    <property type="protein sequence ID" value="MXP33097.1"/>
    <property type="molecule type" value="Genomic_DNA"/>
</dbReference>
<evidence type="ECO:0000313" key="3">
    <source>
        <dbReference type="EMBL" id="MXP33097.1"/>
    </source>
</evidence>
<keyword evidence="4" id="KW-1185">Reference proteome</keyword>
<reference evidence="2 4" key="1">
    <citation type="submission" date="2019-12" db="EMBL/GenBank/DDBJ databases">
        <title>Genomic-based taxomic classification of the family Erythrobacteraceae.</title>
        <authorList>
            <person name="Xu L."/>
        </authorList>
    </citation>
    <scope>NUCLEOTIDE SEQUENCE [LARGE SCALE GENOMIC DNA]</scope>
    <source>
        <strain evidence="2 4">JCM 16677</strain>
    </source>
</reference>
<protein>
    <submittedName>
        <fullName evidence="2">Uncharacterized protein</fullName>
    </submittedName>
</protein>
<comment type="caution">
    <text evidence="2">The sequence shown here is derived from an EMBL/GenBank/DDBJ whole genome shotgun (WGS) entry which is preliminary data.</text>
</comment>
<evidence type="ECO:0000313" key="4">
    <source>
        <dbReference type="Proteomes" id="UP000446786"/>
    </source>
</evidence>
<keyword evidence="1" id="KW-1133">Transmembrane helix</keyword>
<sequence>MATAATLPAWIALFLGLYTLAACVAELRTPGGWDSMIAELDKSFLARLISGAFALTLGATIYLVTPWNPDDWLSILISVIGGLAVAKGLVLIAAGDRTVALYNRFFKGRTGLIAGIDAVLGAALVFVAMSRLQYT</sequence>
<feature type="transmembrane region" description="Helical" evidence="1">
    <location>
        <begin position="112"/>
        <end position="132"/>
    </location>
</feature>
<keyword evidence="1" id="KW-0472">Membrane</keyword>
<evidence type="ECO:0000256" key="1">
    <source>
        <dbReference type="SAM" id="Phobius"/>
    </source>
</evidence>
<keyword evidence="1" id="KW-0812">Transmembrane</keyword>
<dbReference type="OrthoDB" id="7410390at2"/>
<feature type="transmembrane region" description="Helical" evidence="1">
    <location>
        <begin position="72"/>
        <end position="92"/>
    </location>
</feature>
<gene>
    <name evidence="2" type="ORF">GRI94_00705</name>
    <name evidence="3" type="ORF">GRI94_14795</name>
</gene>
<organism evidence="2 4">
    <name type="scientific">Parerythrobacter jejuensis</name>
    <dbReference type="NCBI Taxonomy" id="795812"/>
    <lineage>
        <taxon>Bacteria</taxon>
        <taxon>Pseudomonadati</taxon>
        <taxon>Pseudomonadota</taxon>
        <taxon>Alphaproteobacteria</taxon>
        <taxon>Sphingomonadales</taxon>
        <taxon>Erythrobacteraceae</taxon>
        <taxon>Parerythrobacter</taxon>
    </lineage>
</organism>
<dbReference type="Proteomes" id="UP000446786">
    <property type="component" value="Unassembled WGS sequence"/>
</dbReference>
<evidence type="ECO:0000313" key="2">
    <source>
        <dbReference type="EMBL" id="MXP30337.1"/>
    </source>
</evidence>
<accession>A0A845ALP1</accession>
<dbReference type="RefSeq" id="WP_160777896.1">
    <property type="nucleotide sequence ID" value="NZ_BAAAZF010000001.1"/>
</dbReference>
<dbReference type="AlphaFoldDB" id="A0A845ALP1"/>
<dbReference type="EMBL" id="WTYE01000001">
    <property type="protein sequence ID" value="MXP30337.1"/>
    <property type="molecule type" value="Genomic_DNA"/>
</dbReference>
<proteinExistence type="predicted"/>